<feature type="compositionally biased region" description="Basic and acidic residues" evidence="1">
    <location>
        <begin position="1"/>
        <end position="17"/>
    </location>
</feature>
<gene>
    <name evidence="2" type="ORF">RXV79_11830</name>
</gene>
<dbReference type="Proteomes" id="UP001303946">
    <property type="component" value="Chromosome"/>
</dbReference>
<feature type="region of interest" description="Disordered" evidence="1">
    <location>
        <begin position="1"/>
        <end position="43"/>
    </location>
</feature>
<sequence length="67" mass="7440">MSLDSKHTQDERQRAQAEEVFTDEGGAAASTAGARRPAASDVTLPQPALAAIRRFRRGRWTLMEDQR</sequence>
<keyword evidence="3" id="KW-1185">Reference proteome</keyword>
<reference evidence="2 3" key="1">
    <citation type="submission" date="2023-10" db="EMBL/GenBank/DDBJ databases">
        <title>Bacteria for the degradation of biodegradable plastic PBAT(Polybutylene adipate terephthalate).</title>
        <authorList>
            <person name="Weon H.-Y."/>
            <person name="Yeon J."/>
        </authorList>
    </citation>
    <scope>NUCLEOTIDE SEQUENCE [LARGE SCALE GENOMIC DNA]</scope>
    <source>
        <strain evidence="2 3">SBD 7-3</strain>
    </source>
</reference>
<evidence type="ECO:0000256" key="1">
    <source>
        <dbReference type="SAM" id="MobiDB-lite"/>
    </source>
</evidence>
<protein>
    <submittedName>
        <fullName evidence="2">Uncharacterized protein</fullName>
    </submittedName>
</protein>
<organism evidence="2 3">
    <name type="scientific">Piscinibacter gummiphilus</name>
    <dbReference type="NCBI Taxonomy" id="946333"/>
    <lineage>
        <taxon>Bacteria</taxon>
        <taxon>Pseudomonadati</taxon>
        <taxon>Pseudomonadota</taxon>
        <taxon>Betaproteobacteria</taxon>
        <taxon>Burkholderiales</taxon>
        <taxon>Sphaerotilaceae</taxon>
        <taxon>Piscinibacter</taxon>
    </lineage>
</organism>
<proteinExistence type="predicted"/>
<feature type="compositionally biased region" description="Low complexity" evidence="1">
    <location>
        <begin position="25"/>
        <end position="40"/>
    </location>
</feature>
<evidence type="ECO:0000313" key="2">
    <source>
        <dbReference type="EMBL" id="WOB10718.1"/>
    </source>
</evidence>
<dbReference type="RefSeq" id="WP_316703611.1">
    <property type="nucleotide sequence ID" value="NZ_CP136336.1"/>
</dbReference>
<accession>A0ABZ0D0K9</accession>
<dbReference type="EMBL" id="CP136336">
    <property type="protein sequence ID" value="WOB10718.1"/>
    <property type="molecule type" value="Genomic_DNA"/>
</dbReference>
<evidence type="ECO:0000313" key="3">
    <source>
        <dbReference type="Proteomes" id="UP001303946"/>
    </source>
</evidence>
<name>A0ABZ0D0K9_9BURK</name>